<evidence type="ECO:0000313" key="1">
    <source>
        <dbReference type="EMBL" id="KAJ8409282.1"/>
    </source>
</evidence>
<evidence type="ECO:0000313" key="2">
    <source>
        <dbReference type="Proteomes" id="UP001221898"/>
    </source>
</evidence>
<organism evidence="1 2">
    <name type="scientific">Aldrovandia affinis</name>
    <dbReference type="NCBI Taxonomy" id="143900"/>
    <lineage>
        <taxon>Eukaryota</taxon>
        <taxon>Metazoa</taxon>
        <taxon>Chordata</taxon>
        <taxon>Craniata</taxon>
        <taxon>Vertebrata</taxon>
        <taxon>Euteleostomi</taxon>
        <taxon>Actinopterygii</taxon>
        <taxon>Neopterygii</taxon>
        <taxon>Teleostei</taxon>
        <taxon>Notacanthiformes</taxon>
        <taxon>Halosauridae</taxon>
        <taxon>Aldrovandia</taxon>
    </lineage>
</organism>
<dbReference type="AlphaFoldDB" id="A0AAD7SW57"/>
<dbReference type="EMBL" id="JAINUG010000031">
    <property type="protein sequence ID" value="KAJ8409282.1"/>
    <property type="molecule type" value="Genomic_DNA"/>
</dbReference>
<keyword evidence="2" id="KW-1185">Reference proteome</keyword>
<proteinExistence type="predicted"/>
<dbReference type="Proteomes" id="UP001221898">
    <property type="component" value="Unassembled WGS sequence"/>
</dbReference>
<protein>
    <submittedName>
        <fullName evidence="1">Uncharacterized protein</fullName>
    </submittedName>
</protein>
<reference evidence="1" key="1">
    <citation type="journal article" date="2023" name="Science">
        <title>Genome structures resolve the early diversification of teleost fishes.</title>
        <authorList>
            <person name="Parey E."/>
            <person name="Louis A."/>
            <person name="Montfort J."/>
            <person name="Bouchez O."/>
            <person name="Roques C."/>
            <person name="Iampietro C."/>
            <person name="Lluch J."/>
            <person name="Castinel A."/>
            <person name="Donnadieu C."/>
            <person name="Desvignes T."/>
            <person name="Floi Bucao C."/>
            <person name="Jouanno E."/>
            <person name="Wen M."/>
            <person name="Mejri S."/>
            <person name="Dirks R."/>
            <person name="Jansen H."/>
            <person name="Henkel C."/>
            <person name="Chen W.J."/>
            <person name="Zahm M."/>
            <person name="Cabau C."/>
            <person name="Klopp C."/>
            <person name="Thompson A.W."/>
            <person name="Robinson-Rechavi M."/>
            <person name="Braasch I."/>
            <person name="Lecointre G."/>
            <person name="Bobe J."/>
            <person name="Postlethwait J.H."/>
            <person name="Berthelot C."/>
            <person name="Roest Crollius H."/>
            <person name="Guiguen Y."/>
        </authorList>
    </citation>
    <scope>NUCLEOTIDE SEQUENCE</scope>
    <source>
        <strain evidence="1">NC1722</strain>
    </source>
</reference>
<gene>
    <name evidence="1" type="ORF">AAFF_G00234800</name>
</gene>
<accession>A0AAD7SW57</accession>
<sequence>MEPGSAVDNASLSSCVTSCSSLTQQHGDRKLGQSCLLPEADTRRAGEWLGQGLGEAADRRGQLGRGIVAVREEGSLSVNDIEEMRPLVDTSLERLHPTAMDNRNS</sequence>
<name>A0AAD7SW57_9TELE</name>
<comment type="caution">
    <text evidence="1">The sequence shown here is derived from an EMBL/GenBank/DDBJ whole genome shotgun (WGS) entry which is preliminary data.</text>
</comment>